<gene>
    <name evidence="2" type="ORF">SAMEA4029010_CIC11G00000000740</name>
</gene>
<evidence type="ECO:0000256" key="1">
    <source>
        <dbReference type="SAM" id="SignalP"/>
    </source>
</evidence>
<keyword evidence="3" id="KW-1185">Reference proteome</keyword>
<accession>A0A1L0B8Y5</accession>
<dbReference type="OrthoDB" id="4091967at2759"/>
<protein>
    <submittedName>
        <fullName evidence="2">CIC11C00000000740</fullName>
    </submittedName>
</protein>
<keyword evidence="1" id="KW-0732">Signal</keyword>
<dbReference type="STRING" id="45354.A0A1L0B8Y5"/>
<name>A0A1L0B8Y5_9ASCO</name>
<sequence>MKLSHSTLLAVLATSAVVQSAPAPIKAQDSTQIMKRDDLERALAAYEELQALKVKRADLAAELAEREYQVVTDVLTAIKNTELTPVVLKFFVSNETLKNLTITGLEYVIKSGLISLQSLLQLSVESGLVVSVVNDLLFNCQLYVSIFNTIKSLALSLLTGLFKKDGTEKRAYTLEEGIEMLRRDGLMPPDLLEQAGEKRDVDDIIVNLLESLASSGLATQVVETILTDPAYLSFGAQVVKQLNSEGLINLSALLSATQSSGLLSQLVKEFLSFDTIKEIAATAVDAFDGKCSSTVSLGNLTIPSTSGSSSSSTSSSGSGLGGLVTGLLGGGSLLSGVTGLLGSLLGGGSGSSSTTTATTAVVGSTATATTVAGVSTSTDPCATSLFKRERLRMY</sequence>
<dbReference type="Proteomes" id="UP000182334">
    <property type="component" value="Chromosome I"/>
</dbReference>
<evidence type="ECO:0000313" key="2">
    <source>
        <dbReference type="EMBL" id="SGZ47471.1"/>
    </source>
</evidence>
<reference evidence="2 3" key="1">
    <citation type="submission" date="2016-10" db="EMBL/GenBank/DDBJ databases">
        <authorList>
            <person name="de Groot N.N."/>
        </authorList>
    </citation>
    <scope>NUCLEOTIDE SEQUENCE [LARGE SCALE GENOMIC DNA]</scope>
    <source>
        <strain evidence="2 3">CBS 141442</strain>
    </source>
</reference>
<proteinExistence type="predicted"/>
<evidence type="ECO:0000313" key="3">
    <source>
        <dbReference type="Proteomes" id="UP000182334"/>
    </source>
</evidence>
<feature type="chain" id="PRO_5012385589" evidence="1">
    <location>
        <begin position="21"/>
        <end position="394"/>
    </location>
</feature>
<dbReference type="EMBL" id="LT635756">
    <property type="protein sequence ID" value="SGZ47471.1"/>
    <property type="molecule type" value="Genomic_DNA"/>
</dbReference>
<organism evidence="2 3">
    <name type="scientific">Sungouiella intermedia</name>
    <dbReference type="NCBI Taxonomy" id="45354"/>
    <lineage>
        <taxon>Eukaryota</taxon>
        <taxon>Fungi</taxon>
        <taxon>Dikarya</taxon>
        <taxon>Ascomycota</taxon>
        <taxon>Saccharomycotina</taxon>
        <taxon>Pichiomycetes</taxon>
        <taxon>Metschnikowiaceae</taxon>
        <taxon>Sungouiella</taxon>
    </lineage>
</organism>
<dbReference type="AlphaFoldDB" id="A0A1L0B8Y5"/>
<feature type="signal peptide" evidence="1">
    <location>
        <begin position="1"/>
        <end position="20"/>
    </location>
</feature>